<dbReference type="EMBL" id="SATR01000002">
    <property type="protein sequence ID" value="TFH93277.1"/>
    <property type="molecule type" value="Genomic_DNA"/>
</dbReference>
<keyword evidence="2" id="KW-1185">Reference proteome</keyword>
<organism evidence="1 2">
    <name type="scientific">Vibrio ouci</name>
    <dbReference type="NCBI Taxonomy" id="2499078"/>
    <lineage>
        <taxon>Bacteria</taxon>
        <taxon>Pseudomonadati</taxon>
        <taxon>Pseudomonadota</taxon>
        <taxon>Gammaproteobacteria</taxon>
        <taxon>Vibrionales</taxon>
        <taxon>Vibrionaceae</taxon>
        <taxon>Vibrio</taxon>
    </lineage>
</organism>
<name>A0A4Y8WK10_9VIBR</name>
<reference evidence="1 2" key="1">
    <citation type="submission" date="2019-01" db="EMBL/GenBank/DDBJ databases">
        <title>Vibrio BEI176 sp. nov, a marine bacterium isolated from China: eastern marignal seas.</title>
        <authorList>
            <person name="Li B."/>
        </authorList>
    </citation>
    <scope>NUCLEOTIDE SEQUENCE [LARGE SCALE GENOMIC DNA]</scope>
    <source>
        <strain evidence="1 2">BEI176</strain>
    </source>
</reference>
<evidence type="ECO:0000313" key="2">
    <source>
        <dbReference type="Proteomes" id="UP000297753"/>
    </source>
</evidence>
<gene>
    <name evidence="1" type="ORF">ELS82_02375</name>
</gene>
<comment type="caution">
    <text evidence="1">The sequence shown here is derived from an EMBL/GenBank/DDBJ whole genome shotgun (WGS) entry which is preliminary data.</text>
</comment>
<sequence length="142" mass="15679">MPSVAKLLLLVIALGGGFFASDILHWFSTKNAKISLDEYCLITTKSCTQDHKTVQADKDTSQPLVPTVVEVDWPESSSEQLLISLQGYEMEMGKVVFKLDKNANGKFSGQVILPVCTTEAMTWYGTITDGAETLKTSIRMER</sequence>
<dbReference type="Proteomes" id="UP000297753">
    <property type="component" value="Unassembled WGS sequence"/>
</dbReference>
<protein>
    <submittedName>
        <fullName evidence="1">Uncharacterized protein</fullName>
    </submittedName>
</protein>
<evidence type="ECO:0000313" key="1">
    <source>
        <dbReference type="EMBL" id="TFH93277.1"/>
    </source>
</evidence>
<dbReference type="OrthoDB" id="5917490at2"/>
<accession>A0A4Y8WK10</accession>
<dbReference type="AlphaFoldDB" id="A0A4Y8WK10"/>
<dbReference type="RefSeq" id="WP_134834059.1">
    <property type="nucleotide sequence ID" value="NZ_SATR01000002.1"/>
</dbReference>
<proteinExistence type="predicted"/>